<comment type="caution">
    <text evidence="3">The sequence shown here is derived from an EMBL/GenBank/DDBJ whole genome shotgun (WGS) entry which is preliminary data.</text>
</comment>
<gene>
    <name evidence="3" type="ORF">IWZ03DRAFT_371184</name>
</gene>
<feature type="region of interest" description="Disordered" evidence="1">
    <location>
        <begin position="138"/>
        <end position="176"/>
    </location>
</feature>
<dbReference type="Pfam" id="PF24852">
    <property type="entry name" value="DUF7726"/>
    <property type="match status" value="2"/>
</dbReference>
<evidence type="ECO:0000313" key="3">
    <source>
        <dbReference type="EMBL" id="KAK7522411.1"/>
    </source>
</evidence>
<reference evidence="3 4" key="1">
    <citation type="submission" date="2024-04" db="EMBL/GenBank/DDBJ databases">
        <title>Phyllosticta paracitricarpa is synonymous to the EU quarantine fungus P. citricarpa based on phylogenomic analyses.</title>
        <authorList>
            <consortium name="Lawrence Berkeley National Laboratory"/>
            <person name="Van Ingen-Buijs V.A."/>
            <person name="Van Westerhoven A.C."/>
            <person name="Haridas S."/>
            <person name="Skiadas P."/>
            <person name="Martin F."/>
            <person name="Groenewald J.Z."/>
            <person name="Crous P.W."/>
            <person name="Seidl M.F."/>
        </authorList>
    </citation>
    <scope>NUCLEOTIDE SEQUENCE [LARGE SCALE GENOMIC DNA]</scope>
    <source>
        <strain evidence="3 4">CBS 123371</strain>
    </source>
</reference>
<evidence type="ECO:0000256" key="1">
    <source>
        <dbReference type="SAM" id="MobiDB-lite"/>
    </source>
</evidence>
<feature type="domain" description="DUF7726" evidence="2">
    <location>
        <begin position="202"/>
        <end position="284"/>
    </location>
</feature>
<sequence length="334" mass="37383">MATENRRALADISNASLPDLVAGALAEKEKPNKASNKRAAPEEASDGEEGRELWEIIQERCHEGVTIDKDCNQVRRMIHRLIDNGAMKIGEFCKNIGISYNSYNNFMKQGGPTKGAESDTYAKSIVYFKWREEKGLKLPTAASANKRQKKDSKEATPQTSNNEQSDDKSKKAATKKKKSSCVTTAADLADITLPKEETDNVEVYDSCDEIRKKINAYLREPGVTQAQFCRDLAAMCHTPKKPTSIQSRQLTAFRDKKGPDAGNTSVVYYAAYVFFEKMRLKHGKPKSNHRKGMEDAWRANGGMDIELPANRGVWVGPGVKQVKQDQYGRYNITY</sequence>
<dbReference type="InterPro" id="IPR056143">
    <property type="entry name" value="DUF7726"/>
</dbReference>
<evidence type="ECO:0000259" key="2">
    <source>
        <dbReference type="Pfam" id="PF24852"/>
    </source>
</evidence>
<feature type="region of interest" description="Disordered" evidence="1">
    <location>
        <begin position="23"/>
        <end position="50"/>
    </location>
</feature>
<dbReference type="Proteomes" id="UP001363622">
    <property type="component" value="Unassembled WGS sequence"/>
</dbReference>
<evidence type="ECO:0000313" key="4">
    <source>
        <dbReference type="Proteomes" id="UP001363622"/>
    </source>
</evidence>
<proteinExistence type="predicted"/>
<dbReference type="PANTHER" id="PTHR42339">
    <property type="entry name" value="HISTONE H1"/>
    <property type="match status" value="1"/>
</dbReference>
<dbReference type="PANTHER" id="PTHR42339:SF1">
    <property type="entry name" value="HISTONE H1"/>
    <property type="match status" value="1"/>
</dbReference>
<dbReference type="EMBL" id="JBBPHU010000002">
    <property type="protein sequence ID" value="KAK7522411.1"/>
    <property type="molecule type" value="Genomic_DNA"/>
</dbReference>
<keyword evidence="4" id="KW-1185">Reference proteome</keyword>
<feature type="domain" description="DUF7726" evidence="2">
    <location>
        <begin position="66"/>
        <end position="137"/>
    </location>
</feature>
<protein>
    <recommendedName>
        <fullName evidence="2">DUF7726 domain-containing protein</fullName>
    </recommendedName>
</protein>
<accession>A0ABR1KYT5</accession>
<organism evidence="3 4">
    <name type="scientific">Phyllosticta citriasiana</name>
    <dbReference type="NCBI Taxonomy" id="595635"/>
    <lineage>
        <taxon>Eukaryota</taxon>
        <taxon>Fungi</taxon>
        <taxon>Dikarya</taxon>
        <taxon>Ascomycota</taxon>
        <taxon>Pezizomycotina</taxon>
        <taxon>Dothideomycetes</taxon>
        <taxon>Dothideomycetes incertae sedis</taxon>
        <taxon>Botryosphaeriales</taxon>
        <taxon>Phyllostictaceae</taxon>
        <taxon>Phyllosticta</taxon>
    </lineage>
</organism>
<name>A0ABR1KYT5_9PEZI</name>